<sequence length="194" mass="21432">MSKHKGIYVTPSHTKKIFANIKREGKGFSGRITPLFQTIMVQASEDMGEDLAAHTDSHSTPIITQPSSSKPKKKNSRRKQRKDSGPIKPIPDEATNEEPISTPSCDPPQSGEDRLQLTGLMSLCTKLQKQVLDLEEAKTAQAKEIASLKKRVKQLEKRRKSRTLGLKRLRKVGSASRVESSNDVSLGAQEDASK</sequence>
<proteinExistence type="predicted"/>
<name>A0ABQ5HLZ2_9ASTR</name>
<evidence type="ECO:0000256" key="1">
    <source>
        <dbReference type="SAM" id="Coils"/>
    </source>
</evidence>
<evidence type="ECO:0000256" key="2">
    <source>
        <dbReference type="SAM" id="MobiDB-lite"/>
    </source>
</evidence>
<keyword evidence="1" id="KW-0175">Coiled coil</keyword>
<feature type="compositionally biased region" description="Basic residues" evidence="2">
    <location>
        <begin position="70"/>
        <end position="81"/>
    </location>
</feature>
<dbReference type="EMBL" id="BQNB010019767">
    <property type="protein sequence ID" value="GJT88824.1"/>
    <property type="molecule type" value="Genomic_DNA"/>
</dbReference>
<reference evidence="3" key="1">
    <citation type="journal article" date="2022" name="Int. J. Mol. Sci.">
        <title>Draft Genome of Tanacetum Coccineum: Genomic Comparison of Closely Related Tanacetum-Family Plants.</title>
        <authorList>
            <person name="Yamashiro T."/>
            <person name="Shiraishi A."/>
            <person name="Nakayama K."/>
            <person name="Satake H."/>
        </authorList>
    </citation>
    <scope>NUCLEOTIDE SEQUENCE</scope>
</reference>
<feature type="region of interest" description="Disordered" evidence="2">
    <location>
        <begin position="47"/>
        <end position="113"/>
    </location>
</feature>
<accession>A0ABQ5HLZ2</accession>
<comment type="caution">
    <text evidence="3">The sequence shown here is derived from an EMBL/GenBank/DDBJ whole genome shotgun (WGS) entry which is preliminary data.</text>
</comment>
<feature type="region of interest" description="Disordered" evidence="2">
    <location>
        <begin position="166"/>
        <end position="194"/>
    </location>
</feature>
<feature type="compositionally biased region" description="Low complexity" evidence="2">
    <location>
        <begin position="58"/>
        <end position="69"/>
    </location>
</feature>
<feature type="coiled-coil region" evidence="1">
    <location>
        <begin position="131"/>
        <end position="158"/>
    </location>
</feature>
<keyword evidence="4" id="KW-1185">Reference proteome</keyword>
<evidence type="ECO:0000313" key="3">
    <source>
        <dbReference type="EMBL" id="GJT88824.1"/>
    </source>
</evidence>
<dbReference type="Proteomes" id="UP001151760">
    <property type="component" value="Unassembled WGS sequence"/>
</dbReference>
<organism evidence="3 4">
    <name type="scientific">Tanacetum coccineum</name>
    <dbReference type="NCBI Taxonomy" id="301880"/>
    <lineage>
        <taxon>Eukaryota</taxon>
        <taxon>Viridiplantae</taxon>
        <taxon>Streptophyta</taxon>
        <taxon>Embryophyta</taxon>
        <taxon>Tracheophyta</taxon>
        <taxon>Spermatophyta</taxon>
        <taxon>Magnoliopsida</taxon>
        <taxon>eudicotyledons</taxon>
        <taxon>Gunneridae</taxon>
        <taxon>Pentapetalae</taxon>
        <taxon>asterids</taxon>
        <taxon>campanulids</taxon>
        <taxon>Asterales</taxon>
        <taxon>Asteraceae</taxon>
        <taxon>Asteroideae</taxon>
        <taxon>Anthemideae</taxon>
        <taxon>Anthemidinae</taxon>
        <taxon>Tanacetum</taxon>
    </lineage>
</organism>
<gene>
    <name evidence="3" type="ORF">Tco_1070541</name>
</gene>
<protein>
    <submittedName>
        <fullName evidence="3">Uncharacterized protein</fullName>
    </submittedName>
</protein>
<evidence type="ECO:0000313" key="4">
    <source>
        <dbReference type="Proteomes" id="UP001151760"/>
    </source>
</evidence>
<reference evidence="3" key="2">
    <citation type="submission" date="2022-01" db="EMBL/GenBank/DDBJ databases">
        <authorList>
            <person name="Yamashiro T."/>
            <person name="Shiraishi A."/>
            <person name="Satake H."/>
            <person name="Nakayama K."/>
        </authorList>
    </citation>
    <scope>NUCLEOTIDE SEQUENCE</scope>
</reference>